<dbReference type="HOGENOM" id="CLU_2757751_0_0_1"/>
<organism evidence="1 2">
    <name type="scientific">Dothistroma septosporum (strain NZE10 / CBS 128990)</name>
    <name type="common">Red band needle blight fungus</name>
    <name type="synonym">Mycosphaerella pini</name>
    <dbReference type="NCBI Taxonomy" id="675120"/>
    <lineage>
        <taxon>Eukaryota</taxon>
        <taxon>Fungi</taxon>
        <taxon>Dikarya</taxon>
        <taxon>Ascomycota</taxon>
        <taxon>Pezizomycotina</taxon>
        <taxon>Dothideomycetes</taxon>
        <taxon>Dothideomycetidae</taxon>
        <taxon>Mycosphaerellales</taxon>
        <taxon>Mycosphaerellaceae</taxon>
        <taxon>Dothistroma</taxon>
    </lineage>
</organism>
<name>N1PWG6_DOTSN</name>
<gene>
    <name evidence="1" type="ORF">DOTSEDRAFT_70651</name>
</gene>
<evidence type="ECO:0000313" key="2">
    <source>
        <dbReference type="Proteomes" id="UP000016933"/>
    </source>
</evidence>
<dbReference type="AlphaFoldDB" id="N1PWG6"/>
<reference evidence="1 2" key="2">
    <citation type="journal article" date="2012" name="PLoS Pathog.">
        <title>Diverse lifestyles and strategies of plant pathogenesis encoded in the genomes of eighteen Dothideomycetes fungi.</title>
        <authorList>
            <person name="Ohm R.A."/>
            <person name="Feau N."/>
            <person name="Henrissat B."/>
            <person name="Schoch C.L."/>
            <person name="Horwitz B.A."/>
            <person name="Barry K.W."/>
            <person name="Condon B.J."/>
            <person name="Copeland A.C."/>
            <person name="Dhillon B."/>
            <person name="Glaser F."/>
            <person name="Hesse C.N."/>
            <person name="Kosti I."/>
            <person name="LaButti K."/>
            <person name="Lindquist E.A."/>
            <person name="Lucas S."/>
            <person name="Salamov A.A."/>
            <person name="Bradshaw R.E."/>
            <person name="Ciuffetti L."/>
            <person name="Hamelin R.C."/>
            <person name="Kema G.H.J."/>
            <person name="Lawrence C."/>
            <person name="Scott J.A."/>
            <person name="Spatafora J.W."/>
            <person name="Turgeon B.G."/>
            <person name="de Wit P.J.G.M."/>
            <person name="Zhong S."/>
            <person name="Goodwin S.B."/>
            <person name="Grigoriev I.V."/>
        </authorList>
    </citation>
    <scope>NUCLEOTIDE SEQUENCE [LARGE SCALE GENOMIC DNA]</scope>
    <source>
        <strain evidence="2">NZE10 / CBS 128990</strain>
    </source>
</reference>
<evidence type="ECO:0000313" key="1">
    <source>
        <dbReference type="EMBL" id="EME46720.1"/>
    </source>
</evidence>
<dbReference type="Proteomes" id="UP000016933">
    <property type="component" value="Unassembled WGS sequence"/>
</dbReference>
<protein>
    <submittedName>
        <fullName evidence="1">Uncharacterized protein</fullName>
    </submittedName>
</protein>
<keyword evidence="2" id="KW-1185">Reference proteome</keyword>
<sequence>MKTAWRSFRCCSPSRPNDKTCYNRSSSSALFLPCVQALPSAGLGMPDDHPATTRRWPLISCATRPGGNEC</sequence>
<proteinExistence type="predicted"/>
<dbReference type="EMBL" id="KB446537">
    <property type="protein sequence ID" value="EME46720.1"/>
    <property type="molecule type" value="Genomic_DNA"/>
</dbReference>
<reference evidence="2" key="1">
    <citation type="journal article" date="2012" name="PLoS Genet.">
        <title>The genomes of the fungal plant pathogens Cladosporium fulvum and Dothistroma septosporum reveal adaptation to different hosts and lifestyles but also signatures of common ancestry.</title>
        <authorList>
            <person name="de Wit P.J.G.M."/>
            <person name="van der Burgt A."/>
            <person name="Oekmen B."/>
            <person name="Stergiopoulos I."/>
            <person name="Abd-Elsalam K.A."/>
            <person name="Aerts A.L."/>
            <person name="Bahkali A.H."/>
            <person name="Beenen H.G."/>
            <person name="Chettri P."/>
            <person name="Cox M.P."/>
            <person name="Datema E."/>
            <person name="de Vries R.P."/>
            <person name="Dhillon B."/>
            <person name="Ganley A.R."/>
            <person name="Griffiths S.A."/>
            <person name="Guo Y."/>
            <person name="Hamelin R.C."/>
            <person name="Henrissat B."/>
            <person name="Kabir M.S."/>
            <person name="Jashni M.K."/>
            <person name="Kema G."/>
            <person name="Klaubauf S."/>
            <person name="Lapidus A."/>
            <person name="Levasseur A."/>
            <person name="Lindquist E."/>
            <person name="Mehrabi R."/>
            <person name="Ohm R.A."/>
            <person name="Owen T.J."/>
            <person name="Salamov A."/>
            <person name="Schwelm A."/>
            <person name="Schijlen E."/>
            <person name="Sun H."/>
            <person name="van den Burg H.A."/>
            <person name="van Ham R.C.H.J."/>
            <person name="Zhang S."/>
            <person name="Goodwin S.B."/>
            <person name="Grigoriev I.V."/>
            <person name="Collemare J."/>
            <person name="Bradshaw R.E."/>
        </authorList>
    </citation>
    <scope>NUCLEOTIDE SEQUENCE [LARGE SCALE GENOMIC DNA]</scope>
    <source>
        <strain evidence="2">NZE10 / CBS 128990</strain>
    </source>
</reference>
<accession>N1PWG6</accession>